<protein>
    <submittedName>
        <fullName evidence="1">Uncharacterized protein</fullName>
    </submittedName>
</protein>
<accession>A0A1U9WQP7</accession>
<keyword evidence="2" id="KW-1185">Reference proteome</keyword>
<dbReference type="KEGG" id="vg:40075812"/>
<dbReference type="GeneID" id="40075812"/>
<reference evidence="1" key="1">
    <citation type="submission" date="2017-10" db="EMBL/GenBank/DDBJ databases">
        <title>Sequence, genome organization and annotation of the thermophilic 47,7-kb bacterophage TO-84 that infects Geobacillus stearothermophilus.</title>
        <authorList>
            <person name="Skowron P.M."/>
            <person name="Kropinski A."/>
            <person name="Los M."/>
        </authorList>
    </citation>
    <scope>NUCLEOTIDE SEQUENCE [LARGE SCALE GENOMIC DNA]</scope>
</reference>
<dbReference type="EMBL" id="KY565347">
    <property type="protein sequence ID" value="AQY55103.1"/>
    <property type="molecule type" value="Genomic_DNA"/>
</dbReference>
<dbReference type="Proteomes" id="UP000225660">
    <property type="component" value="Segment"/>
</dbReference>
<dbReference type="RefSeq" id="YP_009600050.1">
    <property type="nucleotide sequence ID" value="NC_041918.2"/>
</dbReference>
<organism evidence="1 2">
    <name type="scientific">Geobacillus phage TP-84</name>
    <dbReference type="NCBI Taxonomy" id="1965361"/>
    <lineage>
        <taxon>Viruses</taxon>
        <taxon>Duplodnaviria</taxon>
        <taxon>Heunggongvirae</taxon>
        <taxon>Uroviricota</taxon>
        <taxon>Caudoviricetes</taxon>
        <taxon>Saundersvirus</taxon>
        <taxon>Saundersvirus Tp84</taxon>
    </lineage>
</organism>
<sequence>MNDSKIQPIPHIVVAENGDGFHVILEVAITDRVFMRFTVDIVDNEEKAYELAHEIQDRLSVIWKE</sequence>
<proteinExistence type="predicted"/>
<name>A0A1U9WQP7_9CAUD</name>
<evidence type="ECO:0000313" key="1">
    <source>
        <dbReference type="EMBL" id="AQY55103.1"/>
    </source>
</evidence>
<evidence type="ECO:0000313" key="2">
    <source>
        <dbReference type="Proteomes" id="UP000225660"/>
    </source>
</evidence>